<dbReference type="AlphaFoldDB" id="A0A1R1PLM2"/>
<dbReference type="EMBL" id="LSSK01000826">
    <property type="protein sequence ID" value="OMH81772.1"/>
    <property type="molecule type" value="Genomic_DNA"/>
</dbReference>
<protein>
    <submittedName>
        <fullName evidence="2">Uncharacterized protein</fullName>
    </submittedName>
</protein>
<accession>A0A1R1PLM2</accession>
<gene>
    <name evidence="2" type="ORF">AX774_g4762</name>
</gene>
<feature type="compositionally biased region" description="Low complexity" evidence="1">
    <location>
        <begin position="327"/>
        <end position="348"/>
    </location>
</feature>
<evidence type="ECO:0000313" key="2">
    <source>
        <dbReference type="EMBL" id="OMH81772.1"/>
    </source>
</evidence>
<feature type="region of interest" description="Disordered" evidence="1">
    <location>
        <begin position="327"/>
        <end position="362"/>
    </location>
</feature>
<dbReference type="Proteomes" id="UP000188320">
    <property type="component" value="Unassembled WGS sequence"/>
</dbReference>
<reference evidence="3" key="1">
    <citation type="submission" date="2017-01" db="EMBL/GenBank/DDBJ databases">
        <authorList>
            <person name="Wang Y."/>
            <person name="White M."/>
            <person name="Kvist S."/>
            <person name="Moncalvo J.-M."/>
        </authorList>
    </citation>
    <scope>NUCLEOTIDE SEQUENCE [LARGE SCALE GENOMIC DNA]</scope>
    <source>
        <strain evidence="3">COL-18-3</strain>
    </source>
</reference>
<comment type="caution">
    <text evidence="2">The sequence shown here is derived from an EMBL/GenBank/DDBJ whole genome shotgun (WGS) entry which is preliminary data.</text>
</comment>
<keyword evidence="3" id="KW-1185">Reference proteome</keyword>
<proteinExistence type="predicted"/>
<evidence type="ECO:0000313" key="3">
    <source>
        <dbReference type="Proteomes" id="UP000188320"/>
    </source>
</evidence>
<name>A0A1R1PLM2_ZANCU</name>
<sequence length="430" mass="47572">MVKTLDEGSNRQYIDIANEPLIPDDLDIENTTANNNNNAYNDVIDLESSEAYNMSSKNKLQSIFDVKTKKPNSETSAINNNTVMFNSNSKRADFNPLKRPYNQVSNDVSGYSPTSQHGTQKLRSALKKPKISAEPFLGLNWMSTEEFLEDSVDAQPHTNGQQNVIIHPSARLVVPISLTEAMNNPGGPNFVYEQQVYLRNKAQQQNQMQMRGRRQGQGQGRGQGEFFKDNQTVPAGKRVSFLGLLPDTSIQKDSANVAAVSNGSVNKNVLFANSKKPASLVLPKRKSDPINNISTSTNNGSLYQNENKDIVVQKNNDATLASNIVNTNNLPAPAPAPSTSISTSISTPNPTPNPTPTPKPLPKKVEYIKLQVEIEEGKKQIFKYYENQDLNQTVLQFCQNFNLPNLVDGLKKLVKQKLAAKKRAKMNSLP</sequence>
<organism evidence="2 3">
    <name type="scientific">Zancudomyces culisetae</name>
    <name type="common">Gut fungus</name>
    <name type="synonym">Smittium culisetae</name>
    <dbReference type="NCBI Taxonomy" id="1213189"/>
    <lineage>
        <taxon>Eukaryota</taxon>
        <taxon>Fungi</taxon>
        <taxon>Fungi incertae sedis</taxon>
        <taxon>Zoopagomycota</taxon>
        <taxon>Kickxellomycotina</taxon>
        <taxon>Harpellomycetes</taxon>
        <taxon>Harpellales</taxon>
        <taxon>Legeriomycetaceae</taxon>
        <taxon>Zancudomyces</taxon>
    </lineage>
</organism>
<feature type="compositionally biased region" description="Pro residues" evidence="1">
    <location>
        <begin position="349"/>
        <end position="360"/>
    </location>
</feature>
<evidence type="ECO:0000256" key="1">
    <source>
        <dbReference type="SAM" id="MobiDB-lite"/>
    </source>
</evidence>